<proteinExistence type="predicted"/>
<dbReference type="EMBL" id="JAJJMB010010045">
    <property type="protein sequence ID" value="KAI3911314.1"/>
    <property type="molecule type" value="Genomic_DNA"/>
</dbReference>
<dbReference type="Proteomes" id="UP001202328">
    <property type="component" value="Unassembled WGS sequence"/>
</dbReference>
<organism evidence="1 2">
    <name type="scientific">Papaver atlanticum</name>
    <dbReference type="NCBI Taxonomy" id="357466"/>
    <lineage>
        <taxon>Eukaryota</taxon>
        <taxon>Viridiplantae</taxon>
        <taxon>Streptophyta</taxon>
        <taxon>Embryophyta</taxon>
        <taxon>Tracheophyta</taxon>
        <taxon>Spermatophyta</taxon>
        <taxon>Magnoliopsida</taxon>
        <taxon>Ranunculales</taxon>
        <taxon>Papaveraceae</taxon>
        <taxon>Papaveroideae</taxon>
        <taxon>Papaver</taxon>
    </lineage>
</organism>
<protein>
    <submittedName>
        <fullName evidence="1">Uncharacterized protein</fullName>
    </submittedName>
</protein>
<gene>
    <name evidence="1" type="ORF">MKW98_010201</name>
</gene>
<evidence type="ECO:0000313" key="1">
    <source>
        <dbReference type="EMBL" id="KAI3911314.1"/>
    </source>
</evidence>
<sequence>DLFSEEASLEEEGGVFRAARPCQGVAGAGSRQQNTLNILLNYIQIPIISFDFWRVQLLLLWRPFYWSDCFNAVGFQCYHQNLEISSLIMQSTLFQNYLSKNLQGALQIQTQ</sequence>
<evidence type="ECO:0000313" key="2">
    <source>
        <dbReference type="Proteomes" id="UP001202328"/>
    </source>
</evidence>
<reference evidence="1" key="1">
    <citation type="submission" date="2022-04" db="EMBL/GenBank/DDBJ databases">
        <title>A functionally conserved STORR gene fusion in Papaver species that diverged 16.8 million years ago.</title>
        <authorList>
            <person name="Catania T."/>
        </authorList>
    </citation>
    <scope>NUCLEOTIDE SEQUENCE</scope>
    <source>
        <strain evidence="1">S-188037</strain>
    </source>
</reference>
<keyword evidence="2" id="KW-1185">Reference proteome</keyword>
<feature type="non-terminal residue" evidence="1">
    <location>
        <position position="1"/>
    </location>
</feature>
<dbReference type="AlphaFoldDB" id="A0AAD4SL82"/>
<comment type="caution">
    <text evidence="1">The sequence shown here is derived from an EMBL/GenBank/DDBJ whole genome shotgun (WGS) entry which is preliminary data.</text>
</comment>
<name>A0AAD4SL82_9MAGN</name>
<accession>A0AAD4SL82</accession>